<feature type="transmembrane region" description="Helical" evidence="9">
    <location>
        <begin position="96"/>
        <end position="118"/>
    </location>
</feature>
<feature type="transmembrane region" description="Helical" evidence="9">
    <location>
        <begin position="358"/>
        <end position="378"/>
    </location>
</feature>
<dbReference type="OrthoDB" id="5412090at2"/>
<feature type="transmembrane region" description="Helical" evidence="9">
    <location>
        <begin position="12"/>
        <end position="34"/>
    </location>
</feature>
<dbReference type="AlphaFoldDB" id="D4H524"/>
<dbReference type="RefSeq" id="WP_013011877.1">
    <property type="nucleotide sequence ID" value="NC_013943.1"/>
</dbReference>
<dbReference type="GO" id="GO:0022857">
    <property type="term" value="F:transmembrane transporter activity"/>
    <property type="evidence" value="ECO:0007669"/>
    <property type="project" value="InterPro"/>
</dbReference>
<evidence type="ECO:0000256" key="1">
    <source>
        <dbReference type="ARBA" id="ARBA00003279"/>
    </source>
</evidence>
<evidence type="ECO:0000256" key="8">
    <source>
        <dbReference type="ARBA" id="ARBA00023136"/>
    </source>
</evidence>
<dbReference type="KEGG" id="dap:Dacet_2622"/>
<feature type="transmembrane region" description="Helical" evidence="9">
    <location>
        <begin position="243"/>
        <end position="260"/>
    </location>
</feature>
<comment type="function">
    <text evidence="1">Resistance to tetracycline by an active tetracycline efflux. This is an energy-dependent process that decreases the accumulation of the antibiotic in whole cells. This protein functions as a metal-tetracycline/H(+) antiporter.</text>
</comment>
<feature type="transmembrane region" description="Helical" evidence="9">
    <location>
        <begin position="72"/>
        <end position="90"/>
    </location>
</feature>
<keyword evidence="12" id="KW-1185">Reference proteome</keyword>
<organism evidence="11 12">
    <name type="scientific">Denitrovibrio acetiphilus (strain DSM 12809 / NBRC 114555 / N2460)</name>
    <dbReference type="NCBI Taxonomy" id="522772"/>
    <lineage>
        <taxon>Bacteria</taxon>
        <taxon>Pseudomonadati</taxon>
        <taxon>Deferribacterota</taxon>
        <taxon>Deferribacteres</taxon>
        <taxon>Deferribacterales</taxon>
        <taxon>Geovibrionaceae</taxon>
        <taxon>Denitrovibrio</taxon>
    </lineage>
</organism>
<evidence type="ECO:0000313" key="11">
    <source>
        <dbReference type="EMBL" id="ADD69380.1"/>
    </source>
</evidence>
<feature type="transmembrane region" description="Helical" evidence="9">
    <location>
        <begin position="272"/>
        <end position="290"/>
    </location>
</feature>
<feature type="transmembrane region" description="Helical" evidence="9">
    <location>
        <begin position="331"/>
        <end position="352"/>
    </location>
</feature>
<dbReference type="FunCoup" id="D4H524">
    <property type="interactions" value="177"/>
</dbReference>
<dbReference type="InterPro" id="IPR011701">
    <property type="entry name" value="MFS"/>
</dbReference>
<evidence type="ECO:0000256" key="3">
    <source>
        <dbReference type="ARBA" id="ARBA00007520"/>
    </source>
</evidence>
<evidence type="ECO:0000256" key="4">
    <source>
        <dbReference type="ARBA" id="ARBA00022448"/>
    </source>
</evidence>
<keyword evidence="5" id="KW-1003">Cell membrane</keyword>
<dbReference type="InterPro" id="IPR020846">
    <property type="entry name" value="MFS_dom"/>
</dbReference>
<dbReference type="PaxDb" id="522772-Dacet_2622"/>
<proteinExistence type="inferred from homology"/>
<evidence type="ECO:0000259" key="10">
    <source>
        <dbReference type="PROSITE" id="PS50850"/>
    </source>
</evidence>
<dbReference type="InterPro" id="IPR001958">
    <property type="entry name" value="Tet-R_TetA/multi-R_MdtG-like"/>
</dbReference>
<feature type="transmembrane region" description="Helical" evidence="9">
    <location>
        <begin position="208"/>
        <end position="231"/>
    </location>
</feature>
<dbReference type="EMBL" id="CP001968">
    <property type="protein sequence ID" value="ADD69380.1"/>
    <property type="molecule type" value="Genomic_DNA"/>
</dbReference>
<comment type="subcellular location">
    <subcellularLocation>
        <location evidence="2">Cell membrane</location>
        <topology evidence="2">Multi-pass membrane protein</topology>
    </subcellularLocation>
</comment>
<dbReference type="CDD" id="cd17325">
    <property type="entry name" value="MFS_MdtG_SLC18_like"/>
    <property type="match status" value="1"/>
</dbReference>
<feature type="domain" description="Major facilitator superfamily (MFS) profile" evidence="10">
    <location>
        <begin position="6"/>
        <end position="384"/>
    </location>
</feature>
<protein>
    <submittedName>
        <fullName evidence="11">Major facilitator superfamily MFS_1</fullName>
    </submittedName>
</protein>
<dbReference type="PANTHER" id="PTHR43414">
    <property type="entry name" value="MULTIDRUG RESISTANCE PROTEIN MDTG"/>
    <property type="match status" value="1"/>
</dbReference>
<dbReference type="PRINTS" id="PR01035">
    <property type="entry name" value="TCRTETA"/>
</dbReference>
<dbReference type="PROSITE" id="PS00216">
    <property type="entry name" value="SUGAR_TRANSPORT_1"/>
    <property type="match status" value="1"/>
</dbReference>
<dbReference type="SUPFAM" id="SSF103473">
    <property type="entry name" value="MFS general substrate transporter"/>
    <property type="match status" value="1"/>
</dbReference>
<dbReference type="PROSITE" id="PS50850">
    <property type="entry name" value="MFS"/>
    <property type="match status" value="1"/>
</dbReference>
<accession>D4H524</accession>
<reference evidence="11 12" key="1">
    <citation type="journal article" date="2010" name="Stand. Genomic Sci.">
        <title>Complete genome sequence of Denitrovibrio acetiphilus type strain (N2460).</title>
        <authorList>
            <person name="Kiss H."/>
            <person name="Lang E."/>
            <person name="Lapidus A."/>
            <person name="Copeland A."/>
            <person name="Nolan M."/>
            <person name="Glavina Del Rio T."/>
            <person name="Chen F."/>
            <person name="Lucas S."/>
            <person name="Tice H."/>
            <person name="Cheng J.F."/>
            <person name="Han C."/>
            <person name="Goodwin L."/>
            <person name="Pitluck S."/>
            <person name="Liolios K."/>
            <person name="Pati A."/>
            <person name="Ivanova N."/>
            <person name="Mavromatis K."/>
            <person name="Chen A."/>
            <person name="Palaniappan K."/>
            <person name="Land M."/>
            <person name="Hauser L."/>
            <person name="Chang Y.J."/>
            <person name="Jeffries C.D."/>
            <person name="Detter J.C."/>
            <person name="Brettin T."/>
            <person name="Spring S."/>
            <person name="Rohde M."/>
            <person name="Goker M."/>
            <person name="Woyke T."/>
            <person name="Bristow J."/>
            <person name="Eisen J.A."/>
            <person name="Markowitz V."/>
            <person name="Hugenholtz P."/>
            <person name="Kyrpides N.C."/>
            <person name="Klenk H.P."/>
        </authorList>
    </citation>
    <scope>NUCLEOTIDE SEQUENCE [LARGE SCALE GENOMIC DNA]</scope>
    <source>
        <strain evidence="12">DSM 12809 / NBRC 114555 / N2460</strain>
    </source>
</reference>
<dbReference type="Pfam" id="PF07690">
    <property type="entry name" value="MFS_1"/>
    <property type="match status" value="1"/>
</dbReference>
<dbReference type="PANTHER" id="PTHR43414:SF6">
    <property type="entry name" value="MULTIDRUG RESISTANCE PROTEIN MDTG"/>
    <property type="match status" value="1"/>
</dbReference>
<feature type="transmembrane region" description="Helical" evidence="9">
    <location>
        <begin position="40"/>
        <end position="60"/>
    </location>
</feature>
<evidence type="ECO:0000313" key="12">
    <source>
        <dbReference type="Proteomes" id="UP000002012"/>
    </source>
</evidence>
<evidence type="ECO:0000256" key="9">
    <source>
        <dbReference type="SAM" id="Phobius"/>
    </source>
</evidence>
<keyword evidence="6 9" id="KW-0812">Transmembrane</keyword>
<feature type="transmembrane region" description="Helical" evidence="9">
    <location>
        <begin position="296"/>
        <end position="319"/>
    </location>
</feature>
<feature type="transmembrane region" description="Helical" evidence="9">
    <location>
        <begin position="158"/>
        <end position="180"/>
    </location>
</feature>
<dbReference type="STRING" id="522772.Dacet_2622"/>
<evidence type="ECO:0000256" key="2">
    <source>
        <dbReference type="ARBA" id="ARBA00004651"/>
    </source>
</evidence>
<gene>
    <name evidence="11" type="ordered locus">Dacet_2622</name>
</gene>
<dbReference type="eggNOG" id="COG2814">
    <property type="taxonomic scope" value="Bacteria"/>
</dbReference>
<dbReference type="Proteomes" id="UP000002012">
    <property type="component" value="Chromosome"/>
</dbReference>
<sequence>MKDKQLFSGLFFINFCITLGFGVLDSFFSLYVISTGVREVMLGIPFAFYAVTKIFFSVPLGALSDKIGRKRVLSFAIITYSFVSVSYLFYPGLEAAVILRVIQGGACAMFRPVMLSYIGDMTESGKRSTVTGTFDISFYGALGAGPVLGGFIRNYYGFNGVFVFLSLLCFISLLVTLFYIKDTGQYTGNQSGGMNGLPVSALSRNTKALLVFIFGRACGISAIAAFMPVYFEKNLHFSSLETGFVLSVSMVFMTVCLRPLGKLGDVVPRSFLVVLGGFAVAVTYLFLPFAVNFTDVVFICIFTGVFGALSQPSSTALLLDEGGKAGMGRTFGYFNLFMNAGFAFGALTGSVLSGIFGVNAVFCFAGVVGILSTAVFCLHQTDTATVNAGAATFKEGARNNDI</sequence>
<keyword evidence="4" id="KW-0813">Transport</keyword>
<keyword evidence="7 9" id="KW-1133">Transmembrane helix</keyword>
<dbReference type="HOGENOM" id="CLU_001265_10_14_0"/>
<evidence type="ECO:0000256" key="5">
    <source>
        <dbReference type="ARBA" id="ARBA00022475"/>
    </source>
</evidence>
<name>D4H524_DENA2</name>
<feature type="transmembrane region" description="Helical" evidence="9">
    <location>
        <begin position="130"/>
        <end position="152"/>
    </location>
</feature>
<dbReference type="InterPro" id="IPR005829">
    <property type="entry name" value="Sugar_transporter_CS"/>
</dbReference>
<evidence type="ECO:0000256" key="6">
    <source>
        <dbReference type="ARBA" id="ARBA00022692"/>
    </source>
</evidence>
<dbReference type="InterPro" id="IPR036259">
    <property type="entry name" value="MFS_trans_sf"/>
</dbReference>
<dbReference type="GO" id="GO:0005886">
    <property type="term" value="C:plasma membrane"/>
    <property type="evidence" value="ECO:0007669"/>
    <property type="project" value="UniProtKB-SubCell"/>
</dbReference>
<evidence type="ECO:0000256" key="7">
    <source>
        <dbReference type="ARBA" id="ARBA00022989"/>
    </source>
</evidence>
<comment type="similarity">
    <text evidence="3">Belongs to the major facilitator superfamily. TCR/Tet family.</text>
</comment>
<dbReference type="Gene3D" id="1.20.1250.20">
    <property type="entry name" value="MFS general substrate transporter like domains"/>
    <property type="match status" value="2"/>
</dbReference>
<dbReference type="InParanoid" id="D4H524"/>
<keyword evidence="8 9" id="KW-0472">Membrane</keyword>